<reference evidence="1 2" key="1">
    <citation type="submission" date="2016-10" db="EMBL/GenBank/DDBJ databases">
        <authorList>
            <person name="de Groot N.N."/>
        </authorList>
    </citation>
    <scope>NUCLEOTIDE SEQUENCE [LARGE SCALE GENOMIC DNA]</scope>
    <source>
        <strain evidence="1 2">CGMCC 1.7666</strain>
    </source>
</reference>
<evidence type="ECO:0000313" key="2">
    <source>
        <dbReference type="Proteomes" id="UP000199569"/>
    </source>
</evidence>
<name>A0A1G5J8W2_9HYPH</name>
<accession>A0A1G5J8W2</accession>
<gene>
    <name evidence="1" type="ORF">SAMN02927923_02559</name>
</gene>
<keyword evidence="2" id="KW-1185">Reference proteome</keyword>
<protein>
    <submittedName>
        <fullName evidence="1">Uncharacterized protein</fullName>
    </submittedName>
</protein>
<dbReference type="AlphaFoldDB" id="A0A1G5J8W2"/>
<organism evidence="1 2">
    <name type="scientific">Microvirga guangxiensis</name>
    <dbReference type="NCBI Taxonomy" id="549386"/>
    <lineage>
        <taxon>Bacteria</taxon>
        <taxon>Pseudomonadati</taxon>
        <taxon>Pseudomonadota</taxon>
        <taxon>Alphaproteobacteria</taxon>
        <taxon>Hyphomicrobiales</taxon>
        <taxon>Methylobacteriaceae</taxon>
        <taxon>Microvirga</taxon>
    </lineage>
</organism>
<proteinExistence type="predicted"/>
<dbReference type="EMBL" id="FMVJ01000006">
    <property type="protein sequence ID" value="SCY84380.1"/>
    <property type="molecule type" value="Genomic_DNA"/>
</dbReference>
<dbReference type="Proteomes" id="UP000199569">
    <property type="component" value="Unassembled WGS sequence"/>
</dbReference>
<sequence>MLPKDVLIAALEAIIAQGPFPNGDWILSSSKLQIATVDGDLTFAISLQSSSHNRSGCDVTCSPYWRIRSKHWESWVRKAKPSWRKGPGSSPFLGDYVRNFDAIGPGLGLQTWTFPGSGPNQPSILAVTNDLSHNVWPIFQAAPQQEALANLVAKTYALHVKPMMWGEYFVAIGRPDLAHYILQSFLALSPSLAALFSLFKAELRAGRPLPNNLNSQAFQKAHELGLVEI</sequence>
<dbReference type="STRING" id="549386.SAMN02927923_02559"/>
<evidence type="ECO:0000313" key="1">
    <source>
        <dbReference type="EMBL" id="SCY84380.1"/>
    </source>
</evidence>
<dbReference type="RefSeq" id="WP_139165494.1">
    <property type="nucleotide sequence ID" value="NZ_FMVJ01000006.1"/>
</dbReference>